<gene>
    <name evidence="8" type="ORF">ACFPK2_17955</name>
</gene>
<evidence type="ECO:0000259" key="7">
    <source>
        <dbReference type="PROSITE" id="PS51900"/>
    </source>
</evidence>
<feature type="domain" description="Tyr recombinase" evidence="6">
    <location>
        <begin position="202"/>
        <end position="394"/>
    </location>
</feature>
<proteinExistence type="inferred from homology"/>
<comment type="caution">
    <text evidence="8">The sequence shown here is derived from an EMBL/GenBank/DDBJ whole genome shotgun (WGS) entry which is preliminary data.</text>
</comment>
<dbReference type="InterPro" id="IPR011010">
    <property type="entry name" value="DNA_brk_join_enz"/>
</dbReference>
<dbReference type="InterPro" id="IPR044068">
    <property type="entry name" value="CB"/>
</dbReference>
<dbReference type="InterPro" id="IPR050808">
    <property type="entry name" value="Phage_Integrase"/>
</dbReference>
<dbReference type="InterPro" id="IPR025166">
    <property type="entry name" value="Integrase_DNA_bind_dom"/>
</dbReference>
<evidence type="ECO:0000256" key="4">
    <source>
        <dbReference type="ARBA" id="ARBA00023172"/>
    </source>
</evidence>
<dbReference type="CDD" id="cd00801">
    <property type="entry name" value="INT_P4_C"/>
    <property type="match status" value="1"/>
</dbReference>
<evidence type="ECO:0000256" key="5">
    <source>
        <dbReference type="PROSITE-ProRule" id="PRU01248"/>
    </source>
</evidence>
<reference evidence="9" key="1">
    <citation type="journal article" date="2019" name="Int. J. Syst. Evol. Microbiol.">
        <title>The Global Catalogue of Microorganisms (GCM) 10K type strain sequencing project: providing services to taxonomists for standard genome sequencing and annotation.</title>
        <authorList>
            <consortium name="The Broad Institute Genomics Platform"/>
            <consortium name="The Broad Institute Genome Sequencing Center for Infectious Disease"/>
            <person name="Wu L."/>
            <person name="Ma J."/>
        </authorList>
    </citation>
    <scope>NUCLEOTIDE SEQUENCE [LARGE SCALE GENOMIC DNA]</scope>
    <source>
        <strain evidence="9">CGMCC 1.15643</strain>
    </source>
</reference>
<feature type="domain" description="Core-binding (CB)" evidence="7">
    <location>
        <begin position="98"/>
        <end position="179"/>
    </location>
</feature>
<accession>A0ABW0F7B6</accession>
<evidence type="ECO:0000256" key="2">
    <source>
        <dbReference type="ARBA" id="ARBA00022908"/>
    </source>
</evidence>
<keyword evidence="9" id="KW-1185">Reference proteome</keyword>
<keyword evidence="3 5" id="KW-0238">DNA-binding</keyword>
<dbReference type="Proteomes" id="UP001595976">
    <property type="component" value="Unassembled WGS sequence"/>
</dbReference>
<dbReference type="PROSITE" id="PS51900">
    <property type="entry name" value="CB"/>
    <property type="match status" value="1"/>
</dbReference>
<dbReference type="RefSeq" id="WP_158445045.1">
    <property type="nucleotide sequence ID" value="NZ_JAOAOS010000003.1"/>
</dbReference>
<dbReference type="Gene3D" id="1.10.150.130">
    <property type="match status" value="1"/>
</dbReference>
<evidence type="ECO:0000256" key="1">
    <source>
        <dbReference type="ARBA" id="ARBA00008857"/>
    </source>
</evidence>
<dbReference type="Pfam" id="PF13356">
    <property type="entry name" value="Arm-DNA-bind_3"/>
    <property type="match status" value="1"/>
</dbReference>
<evidence type="ECO:0000313" key="9">
    <source>
        <dbReference type="Proteomes" id="UP001595976"/>
    </source>
</evidence>
<dbReference type="InterPro" id="IPR053876">
    <property type="entry name" value="Phage_int_M"/>
</dbReference>
<dbReference type="InterPro" id="IPR010998">
    <property type="entry name" value="Integrase_recombinase_N"/>
</dbReference>
<dbReference type="Gene3D" id="1.10.443.10">
    <property type="entry name" value="Intergrase catalytic core"/>
    <property type="match status" value="1"/>
</dbReference>
<dbReference type="PROSITE" id="PS51898">
    <property type="entry name" value="TYR_RECOMBINASE"/>
    <property type="match status" value="1"/>
</dbReference>
<dbReference type="Gene3D" id="3.30.160.390">
    <property type="entry name" value="Integrase, DNA-binding domain"/>
    <property type="match status" value="1"/>
</dbReference>
<evidence type="ECO:0000256" key="3">
    <source>
        <dbReference type="ARBA" id="ARBA00023125"/>
    </source>
</evidence>
<evidence type="ECO:0000313" key="8">
    <source>
        <dbReference type="EMBL" id="MFC5294879.1"/>
    </source>
</evidence>
<dbReference type="Pfam" id="PF00589">
    <property type="entry name" value="Phage_integrase"/>
    <property type="match status" value="1"/>
</dbReference>
<dbReference type="EMBL" id="JBHSLI010000007">
    <property type="protein sequence ID" value="MFC5294879.1"/>
    <property type="molecule type" value="Genomic_DNA"/>
</dbReference>
<dbReference type="SUPFAM" id="SSF56349">
    <property type="entry name" value="DNA breaking-rejoining enzymes"/>
    <property type="match status" value="1"/>
</dbReference>
<dbReference type="InterPro" id="IPR002104">
    <property type="entry name" value="Integrase_catalytic"/>
</dbReference>
<dbReference type="InterPro" id="IPR038488">
    <property type="entry name" value="Integrase_DNA-bd_sf"/>
</dbReference>
<comment type="similarity">
    <text evidence="1">Belongs to the 'phage' integrase family.</text>
</comment>
<keyword evidence="4" id="KW-0233">DNA recombination</keyword>
<sequence>MPLTDVAIRNAKPTGKLQKLSDGAGLQLWVMPAGSRLWRLAYRHQGKQKLLALGAYPTMALSQARDRRERARKLLADGIDPGEQKKADKRAKALSDANTFGAVADELLRKKEEDGKAERTLEKTRWLFDLAKPSLGDRPITEISAREVLDVLERVQAKGHRETAKRLRAVIGQVFRFAIATTRAANDPTFALRGALLAPKVKHRAALTKEDDFAGLLRAVDGFQGQPTTKAALQLMALLFPRPGELRPAEWSEFDLKEAVWTIPASRMKMRQEHRIPLPSQALAILKDLKTLTGNGKLVFPGYGISGGEGRTVAPRPISENTLNAALRRMGFGADEMTSHGFRAAASTLLNESGKWSADAIERALAHQDKDAVRRAYARGQHWDERVQMAQWWADELDRLKAKRKGRPE</sequence>
<protein>
    <submittedName>
        <fullName evidence="8">Tyrosine-type recombinase/integrase</fullName>
    </submittedName>
</protein>
<dbReference type="PANTHER" id="PTHR30629">
    <property type="entry name" value="PROPHAGE INTEGRASE"/>
    <property type="match status" value="1"/>
</dbReference>
<dbReference type="Pfam" id="PF22022">
    <property type="entry name" value="Phage_int_M"/>
    <property type="match status" value="1"/>
</dbReference>
<dbReference type="PANTHER" id="PTHR30629:SF2">
    <property type="entry name" value="PROPHAGE INTEGRASE INTS-RELATED"/>
    <property type="match status" value="1"/>
</dbReference>
<evidence type="ECO:0000259" key="6">
    <source>
        <dbReference type="PROSITE" id="PS51898"/>
    </source>
</evidence>
<name>A0ABW0F7B6_9HYPH</name>
<dbReference type="InterPro" id="IPR013762">
    <property type="entry name" value="Integrase-like_cat_sf"/>
</dbReference>
<keyword evidence="2" id="KW-0229">DNA integration</keyword>
<organism evidence="8 9">
    <name type="scientific">Bosea minatitlanensis</name>
    <dbReference type="NCBI Taxonomy" id="128782"/>
    <lineage>
        <taxon>Bacteria</taxon>
        <taxon>Pseudomonadati</taxon>
        <taxon>Pseudomonadota</taxon>
        <taxon>Alphaproteobacteria</taxon>
        <taxon>Hyphomicrobiales</taxon>
        <taxon>Boseaceae</taxon>
        <taxon>Bosea</taxon>
    </lineage>
</organism>